<gene>
    <name evidence="2" type="ORF">J2S25_004077</name>
</gene>
<feature type="transmembrane region" description="Helical" evidence="1">
    <location>
        <begin position="7"/>
        <end position="29"/>
    </location>
</feature>
<evidence type="ECO:0000256" key="1">
    <source>
        <dbReference type="SAM" id="Phobius"/>
    </source>
</evidence>
<proteinExistence type="predicted"/>
<dbReference type="Proteomes" id="UP001242313">
    <property type="component" value="Unassembled WGS sequence"/>
</dbReference>
<keyword evidence="1" id="KW-0472">Membrane</keyword>
<keyword evidence="1" id="KW-1133">Transmembrane helix</keyword>
<dbReference type="EMBL" id="JAUSUN010000060">
    <property type="protein sequence ID" value="MDQ0415831.1"/>
    <property type="molecule type" value="Genomic_DNA"/>
</dbReference>
<keyword evidence="3" id="KW-1185">Reference proteome</keyword>
<organism evidence="2 3">
    <name type="scientific">Mesobacillus stamsii</name>
    <dbReference type="NCBI Taxonomy" id="225347"/>
    <lineage>
        <taxon>Bacteria</taxon>
        <taxon>Bacillati</taxon>
        <taxon>Bacillota</taxon>
        <taxon>Bacilli</taxon>
        <taxon>Bacillales</taxon>
        <taxon>Bacillaceae</taxon>
        <taxon>Mesobacillus</taxon>
    </lineage>
</organism>
<protein>
    <submittedName>
        <fullName evidence="2">Uncharacterized protein</fullName>
    </submittedName>
</protein>
<name>A0ABU0G0W4_9BACI</name>
<evidence type="ECO:0000313" key="3">
    <source>
        <dbReference type="Proteomes" id="UP001242313"/>
    </source>
</evidence>
<evidence type="ECO:0000313" key="2">
    <source>
        <dbReference type="EMBL" id="MDQ0415831.1"/>
    </source>
</evidence>
<comment type="caution">
    <text evidence="2">The sequence shown here is derived from an EMBL/GenBank/DDBJ whole genome shotgun (WGS) entry which is preliminary data.</text>
</comment>
<accession>A0ABU0G0W4</accession>
<keyword evidence="1" id="KW-0812">Transmembrane</keyword>
<sequence>MKAKVQNIIIAIIGDSLMIALALAGSYFIKTVLIG</sequence>
<reference evidence="2 3" key="1">
    <citation type="submission" date="2023-07" db="EMBL/GenBank/DDBJ databases">
        <title>Genomic Encyclopedia of Type Strains, Phase IV (KMG-IV): sequencing the most valuable type-strain genomes for metagenomic binning, comparative biology and taxonomic classification.</title>
        <authorList>
            <person name="Goeker M."/>
        </authorList>
    </citation>
    <scope>NUCLEOTIDE SEQUENCE [LARGE SCALE GENOMIC DNA]</scope>
    <source>
        <strain evidence="2 3">DSM 19598</strain>
    </source>
</reference>